<dbReference type="AlphaFoldDB" id="M5RZ99"/>
<protein>
    <submittedName>
        <fullName evidence="3">Integrase catalytic region</fullName>
    </submittedName>
</protein>
<proteinExistence type="predicted"/>
<dbReference type="InterPro" id="IPR001584">
    <property type="entry name" value="Integrase_cat-core"/>
</dbReference>
<feature type="compositionally biased region" description="Basic and acidic residues" evidence="1">
    <location>
        <begin position="150"/>
        <end position="160"/>
    </location>
</feature>
<dbReference type="SUPFAM" id="SSF53098">
    <property type="entry name" value="Ribonuclease H-like"/>
    <property type="match status" value="1"/>
</dbReference>
<sequence length="160" mass="18614">MDFMSDELFDGRQIRLLVIFHHFTRESLAIEFGQRDVVTALERLAYDRELPESIRVNNGPEFTSKVLDQQAYANGVTLDFSRPRKPTDKAFIESFNGSVRAECLNDNWFLSLYDAKEKIEAWLVDYNEHRSHSDLGNLAPKDFASSGQSNRRELLVRQRR</sequence>
<evidence type="ECO:0000313" key="3">
    <source>
        <dbReference type="EMBL" id="EMI24625.1"/>
    </source>
</evidence>
<accession>M5RZ99</accession>
<dbReference type="PROSITE" id="PS50994">
    <property type="entry name" value="INTEGRASE"/>
    <property type="match status" value="1"/>
</dbReference>
<dbReference type="GO" id="GO:0015074">
    <property type="term" value="P:DNA integration"/>
    <property type="evidence" value="ECO:0007669"/>
    <property type="project" value="InterPro"/>
</dbReference>
<dbReference type="PATRIC" id="fig|1263868.3.peg.5434"/>
<dbReference type="Pfam" id="PF13683">
    <property type="entry name" value="rve_3"/>
    <property type="match status" value="1"/>
</dbReference>
<dbReference type="GO" id="GO:0003676">
    <property type="term" value="F:nucleic acid binding"/>
    <property type="evidence" value="ECO:0007669"/>
    <property type="project" value="InterPro"/>
</dbReference>
<dbReference type="Gene3D" id="3.30.420.10">
    <property type="entry name" value="Ribonuclease H-like superfamily/Ribonuclease H"/>
    <property type="match status" value="1"/>
</dbReference>
<dbReference type="InterPro" id="IPR012337">
    <property type="entry name" value="RNaseH-like_sf"/>
</dbReference>
<comment type="caution">
    <text evidence="3">The sequence shown here is derived from an EMBL/GenBank/DDBJ whole genome shotgun (WGS) entry which is preliminary data.</text>
</comment>
<evidence type="ECO:0000259" key="2">
    <source>
        <dbReference type="PROSITE" id="PS50994"/>
    </source>
</evidence>
<dbReference type="PANTHER" id="PTHR47515">
    <property type="entry name" value="LOW CALCIUM RESPONSE LOCUS PROTEIN T"/>
    <property type="match status" value="1"/>
</dbReference>
<name>M5RZ99_9BACT</name>
<gene>
    <name evidence="3" type="ORF">RESH_04996</name>
</gene>
<dbReference type="EMBL" id="ANOF01000155">
    <property type="protein sequence ID" value="EMI24625.1"/>
    <property type="molecule type" value="Genomic_DNA"/>
</dbReference>
<dbReference type="PANTHER" id="PTHR47515:SF1">
    <property type="entry name" value="BLR2054 PROTEIN"/>
    <property type="match status" value="1"/>
</dbReference>
<reference evidence="3 4" key="1">
    <citation type="journal article" date="2013" name="Mar. Genomics">
        <title>Expression of sulfatases in Rhodopirellula baltica and the diversity of sulfatases in the genus Rhodopirellula.</title>
        <authorList>
            <person name="Wegner C.E."/>
            <person name="Richter-Heitmann T."/>
            <person name="Klindworth A."/>
            <person name="Klockow C."/>
            <person name="Richter M."/>
            <person name="Achstetter T."/>
            <person name="Glockner F.O."/>
            <person name="Harder J."/>
        </authorList>
    </citation>
    <scope>NUCLEOTIDE SEQUENCE [LARGE SCALE GENOMIC DNA]</scope>
    <source>
        <strain evidence="3 4">SH398</strain>
    </source>
</reference>
<feature type="region of interest" description="Disordered" evidence="1">
    <location>
        <begin position="137"/>
        <end position="160"/>
    </location>
</feature>
<evidence type="ECO:0000256" key="1">
    <source>
        <dbReference type="SAM" id="MobiDB-lite"/>
    </source>
</evidence>
<organism evidence="3 4">
    <name type="scientific">Rhodopirellula europaea SH398</name>
    <dbReference type="NCBI Taxonomy" id="1263868"/>
    <lineage>
        <taxon>Bacteria</taxon>
        <taxon>Pseudomonadati</taxon>
        <taxon>Planctomycetota</taxon>
        <taxon>Planctomycetia</taxon>
        <taxon>Pirellulales</taxon>
        <taxon>Pirellulaceae</taxon>
        <taxon>Rhodopirellula</taxon>
    </lineage>
</organism>
<evidence type="ECO:0000313" key="4">
    <source>
        <dbReference type="Proteomes" id="UP000011996"/>
    </source>
</evidence>
<feature type="domain" description="Integrase catalytic" evidence="2">
    <location>
        <begin position="1"/>
        <end position="148"/>
    </location>
</feature>
<dbReference type="Proteomes" id="UP000011996">
    <property type="component" value="Unassembled WGS sequence"/>
</dbReference>
<dbReference type="InterPro" id="IPR036397">
    <property type="entry name" value="RNaseH_sf"/>
</dbReference>